<dbReference type="Proteomes" id="UP000000812">
    <property type="component" value="Chromosome"/>
</dbReference>
<accession>Q9PEJ8</accession>
<sequence>MMYPRMVVRFWLYSVCLQSSYLMFVSGVCGVFDAGKRECFEINYFDAMHQVEPSVHR</sequence>
<dbReference type="KEGG" id="xfa:XF_1030"/>
<dbReference type="EMBL" id="AE003849">
    <property type="protein sequence ID" value="AAF83840.1"/>
    <property type="molecule type" value="Genomic_DNA"/>
</dbReference>
<evidence type="ECO:0000313" key="1">
    <source>
        <dbReference type="EMBL" id="AAF83840.1"/>
    </source>
</evidence>
<protein>
    <submittedName>
        <fullName evidence="1">Uncharacterized protein</fullName>
    </submittedName>
</protein>
<organism evidence="1 2">
    <name type="scientific">Xylella fastidiosa (strain 9a5c)</name>
    <dbReference type="NCBI Taxonomy" id="160492"/>
    <lineage>
        <taxon>Bacteria</taxon>
        <taxon>Pseudomonadati</taxon>
        <taxon>Pseudomonadota</taxon>
        <taxon>Gammaproteobacteria</taxon>
        <taxon>Lysobacterales</taxon>
        <taxon>Lysobacteraceae</taxon>
        <taxon>Xylella</taxon>
    </lineage>
</organism>
<gene>
    <name evidence="1" type="ordered locus">XF_1030</name>
</gene>
<evidence type="ECO:0000313" key="2">
    <source>
        <dbReference type="Proteomes" id="UP000000812"/>
    </source>
</evidence>
<dbReference type="AlphaFoldDB" id="Q9PEJ8"/>
<reference evidence="1 2" key="1">
    <citation type="journal article" date="2000" name="Nature">
        <title>The genome sequence of the plant pathogen Xylella fastidiosa.</title>
        <authorList>
            <person name="Simpson A.J."/>
            <person name="Reinach F.C."/>
            <person name="Arruda P."/>
            <person name="Abreu F.A."/>
            <person name="Acencio M."/>
            <person name="Alvarenga R."/>
            <person name="Alves L.M."/>
            <person name="Araya J.E."/>
            <person name="Baia G.S."/>
            <person name="Baptista C.S."/>
            <person name="Barros M.H."/>
            <person name="Bonaccorsi E.D."/>
            <person name="Bordin S."/>
            <person name="Bove J.M."/>
            <person name="Briones M.R."/>
            <person name="Bueno M.R."/>
            <person name="Camargo A.A."/>
            <person name="Camargo L.E."/>
            <person name="Carraro D.M."/>
            <person name="Carrer H."/>
            <person name="Colauto N.B."/>
            <person name="Colombo C."/>
            <person name="Costa F.F."/>
            <person name="Costa M.C."/>
            <person name="Costa-Neto C.M."/>
            <person name="Coutinho L.L."/>
            <person name="Cristofani M."/>
            <person name="Dias-Neto E."/>
            <person name="Docena C."/>
            <person name="El-Dorry H."/>
            <person name="Facincani A.P."/>
            <person name="Ferreira A.J."/>
            <person name="Ferreira V.C."/>
            <person name="Ferro J.A."/>
            <person name="Fraga J.S."/>
            <person name="Franca S.C."/>
            <person name="Franco M.C."/>
            <person name="Frohme M."/>
            <person name="Furlan L.R."/>
            <person name="Garnier M."/>
            <person name="Goldman G.H."/>
            <person name="Goldman M.H."/>
            <person name="Gomes S.L."/>
            <person name="Gruber A."/>
            <person name="Ho P.L."/>
            <person name="Hoheisel J.D."/>
            <person name="Junqueira M.L."/>
            <person name="Kemper E.L."/>
            <person name="Kitajima J.P."/>
            <person name="Krieger J.E."/>
            <person name="Kuramae E.E."/>
            <person name="Laigret F."/>
            <person name="Lambais M.R."/>
            <person name="Leite L.C."/>
            <person name="Lemos E.G."/>
            <person name="Lemos M.V."/>
            <person name="Lopes S.A."/>
            <person name="Lopes C.R."/>
            <person name="Machado J.A."/>
            <person name="Machado M.A."/>
            <person name="Madeira A.M."/>
            <person name="Madeira H.M."/>
            <person name="Marino C.L."/>
            <person name="Marques M.V."/>
            <person name="Martins E.A."/>
            <person name="Martins E.M."/>
            <person name="Matsukuma A.Y."/>
            <person name="Menck C.F."/>
            <person name="Miracca E.C."/>
            <person name="Miyaki C.Y."/>
            <person name="Monteriro-Vitorello C.B."/>
            <person name="Moon D.H."/>
            <person name="Nagai M.A."/>
            <person name="Nascimento A.L."/>
            <person name="Netto L.E."/>
            <person name="Nhani A.Jr."/>
            <person name="Nobrega F.G."/>
            <person name="Nunes L.R."/>
            <person name="Oliveira M.A."/>
            <person name="de Oliveira M.C."/>
            <person name="de Oliveira R.C."/>
            <person name="Palmieri D.A."/>
            <person name="Paris A."/>
            <person name="Peixoto B.R."/>
            <person name="Pereira G.A."/>
            <person name="Pereira H.A.Jr."/>
            <person name="Pesquero J.B."/>
            <person name="Quaggio R.B."/>
            <person name="Roberto P.G."/>
            <person name="Rodrigues V."/>
            <person name="de M Rosa A.J."/>
            <person name="de Rosa V.E.Jr."/>
            <person name="de Sa R.G."/>
            <person name="Santelli R.V."/>
            <person name="Sawasaki H.E."/>
            <person name="da Silva A.C."/>
            <person name="da Silva A.M."/>
            <person name="da Silva F.R."/>
            <person name="da Silva W.A.Jr."/>
            <person name="da Silveira J.F."/>
            <person name="Silvestri M.L."/>
            <person name="Siqueira W.J."/>
            <person name="de Souza A.A."/>
            <person name="de Souza A.P."/>
            <person name="Terenzi M.F."/>
            <person name="Truffi D."/>
            <person name="Tsai S.M."/>
            <person name="Tsuhako M.H."/>
            <person name="Vallada H."/>
            <person name="Van Sluys M.A."/>
            <person name="Verjovski-Almeida S."/>
            <person name="Vettore A.L."/>
            <person name="Zago M.A."/>
            <person name="Zatz M."/>
            <person name="Meidanis J."/>
            <person name="Setubal J.C."/>
        </authorList>
    </citation>
    <scope>NUCLEOTIDE SEQUENCE [LARGE SCALE GENOMIC DNA]</scope>
    <source>
        <strain evidence="1 2">9a5c</strain>
    </source>
</reference>
<dbReference type="PIR" id="A82732">
    <property type="entry name" value="A82732"/>
</dbReference>
<name>Q9PEJ8_XYLFA</name>
<dbReference type="HOGENOM" id="CLU_2995761_0_0_6"/>
<proteinExistence type="predicted"/>